<feature type="domain" description="BioF2-like acetyltransferase" evidence="1">
    <location>
        <begin position="110"/>
        <end position="254"/>
    </location>
</feature>
<dbReference type="InterPro" id="IPR016181">
    <property type="entry name" value="Acyl_CoA_acyltransferase"/>
</dbReference>
<accession>A0ABX1S0F5</accession>
<evidence type="ECO:0000259" key="1">
    <source>
        <dbReference type="Pfam" id="PF13480"/>
    </source>
</evidence>
<protein>
    <submittedName>
        <fullName evidence="2">GNAT family N-acetyltransferase</fullName>
    </submittedName>
</protein>
<keyword evidence="3" id="KW-1185">Reference proteome</keyword>
<gene>
    <name evidence="2" type="ORF">HHX25_11965</name>
</gene>
<proteinExistence type="predicted"/>
<evidence type="ECO:0000313" key="2">
    <source>
        <dbReference type="EMBL" id="NMH88224.1"/>
    </source>
</evidence>
<sequence length="313" mass="37510">MLSKLFSSQSNHLIFDLFIETKISIFFSNYAINSLSQKSLKVKKDIADFNFKKIKMIKDVPNYIQFKLNELSPDIVHKVIPQYSGYLINTVGYKDASDYITKNLSKRNKKNLNSKKNKLYKNHKIFSEFHHGFIEKNEYDTIFKTFYKLLKNRFNEKKMHNRYLSTWKELQSTTYQKILDKKASLHVVYNDITPIAITLNYHLNDIVFSHIQTFDTNYSKYNMGDISMLIHLEWLIKNNINVFDLSMGKTYYKEKWCNHKYTFMYHLFYSKKSILSRICSRIIVQELKLIQFLRDKNIIGTLINFDKLLFNYK</sequence>
<organism evidence="2 3">
    <name type="scientific">Flavivirga algicola</name>
    <dbReference type="NCBI Taxonomy" id="2729136"/>
    <lineage>
        <taxon>Bacteria</taxon>
        <taxon>Pseudomonadati</taxon>
        <taxon>Bacteroidota</taxon>
        <taxon>Flavobacteriia</taxon>
        <taxon>Flavobacteriales</taxon>
        <taxon>Flavobacteriaceae</taxon>
        <taxon>Flavivirga</taxon>
    </lineage>
</organism>
<reference evidence="2 3" key="1">
    <citation type="submission" date="2020-04" db="EMBL/GenBank/DDBJ databases">
        <title>A Flavivirga sp. nov.</title>
        <authorList>
            <person name="Sun X."/>
        </authorList>
    </citation>
    <scope>NUCLEOTIDE SEQUENCE [LARGE SCALE GENOMIC DNA]</scope>
    <source>
        <strain evidence="2 3">Y03</strain>
    </source>
</reference>
<comment type="caution">
    <text evidence="2">The sequence shown here is derived from an EMBL/GenBank/DDBJ whole genome shotgun (WGS) entry which is preliminary data.</text>
</comment>
<dbReference type="EMBL" id="JABBHF010000006">
    <property type="protein sequence ID" value="NMH88224.1"/>
    <property type="molecule type" value="Genomic_DNA"/>
</dbReference>
<name>A0ABX1S0F5_9FLAO</name>
<dbReference type="Pfam" id="PF13480">
    <property type="entry name" value="Acetyltransf_6"/>
    <property type="match status" value="1"/>
</dbReference>
<dbReference type="Gene3D" id="3.40.630.30">
    <property type="match status" value="1"/>
</dbReference>
<dbReference type="Proteomes" id="UP000746690">
    <property type="component" value="Unassembled WGS sequence"/>
</dbReference>
<dbReference type="RefSeq" id="WP_169673601.1">
    <property type="nucleotide sequence ID" value="NZ_JABBHF010000006.1"/>
</dbReference>
<dbReference type="SUPFAM" id="SSF55729">
    <property type="entry name" value="Acyl-CoA N-acyltransferases (Nat)"/>
    <property type="match status" value="1"/>
</dbReference>
<evidence type="ECO:0000313" key="3">
    <source>
        <dbReference type="Proteomes" id="UP000746690"/>
    </source>
</evidence>
<dbReference type="InterPro" id="IPR038740">
    <property type="entry name" value="BioF2-like_GNAT_dom"/>
</dbReference>